<dbReference type="GO" id="GO:0008757">
    <property type="term" value="F:S-adenosylmethionine-dependent methyltransferase activity"/>
    <property type="evidence" value="ECO:0007669"/>
    <property type="project" value="InterPro"/>
</dbReference>
<dbReference type="GO" id="GO:0032259">
    <property type="term" value="P:methylation"/>
    <property type="evidence" value="ECO:0007669"/>
    <property type="project" value="UniProtKB-KW"/>
</dbReference>
<gene>
    <name evidence="5" type="ORF">GCM10010249_27190</name>
</gene>
<dbReference type="PANTHER" id="PTHR44942:SF4">
    <property type="entry name" value="METHYLTRANSFERASE TYPE 11 DOMAIN-CONTAINING PROTEIN"/>
    <property type="match status" value="1"/>
</dbReference>
<accession>A0A918AZV2</accession>
<dbReference type="CDD" id="cd02440">
    <property type="entry name" value="AdoMet_MTases"/>
    <property type="match status" value="1"/>
</dbReference>
<dbReference type="PANTHER" id="PTHR44942">
    <property type="entry name" value="METHYLTRANSF_11 DOMAIN-CONTAINING PROTEIN"/>
    <property type="match status" value="1"/>
</dbReference>
<dbReference type="AlphaFoldDB" id="A0A918AZV2"/>
<keyword evidence="2 5" id="KW-0489">Methyltransferase</keyword>
<sequence>MGRVTRIVWDFDDIDAAATPQAHLDYLEKTEAFPPLAAVREHTYAALPPGRGVDVGCGRGRAVADLTALGRPAVGVDRSDTMVRSARKRFPACEFTTGDAAALPFEDGSLDWYRAERTYLHIADPLRALAEARRVLRPGGTAVVADQDFDSTVMASPDPALTRTVVTALTDSMADGRAGTRMPALLAGAGFTDVTVHALALAFSSLPPVEPLLIEPAEAVAVAAGVVSEAEARAWRGGLERLDREGTFVVAMTMFVTTGRRP</sequence>
<reference evidence="5" key="2">
    <citation type="submission" date="2020-09" db="EMBL/GenBank/DDBJ databases">
        <authorList>
            <person name="Sun Q."/>
            <person name="Ohkuma M."/>
        </authorList>
    </citation>
    <scope>NUCLEOTIDE SEQUENCE</scope>
    <source>
        <strain evidence="5">JCM 4335</strain>
    </source>
</reference>
<evidence type="ECO:0000313" key="6">
    <source>
        <dbReference type="Proteomes" id="UP000654123"/>
    </source>
</evidence>
<organism evidence="5 6">
    <name type="scientific">Streptomyces roseolilacinus</name>
    <dbReference type="NCBI Taxonomy" id="66904"/>
    <lineage>
        <taxon>Bacteria</taxon>
        <taxon>Bacillati</taxon>
        <taxon>Actinomycetota</taxon>
        <taxon>Actinomycetes</taxon>
        <taxon>Kitasatosporales</taxon>
        <taxon>Streptomycetaceae</taxon>
        <taxon>Streptomyces</taxon>
    </lineage>
</organism>
<feature type="domain" description="Methyltransferase type 11" evidence="4">
    <location>
        <begin position="53"/>
        <end position="143"/>
    </location>
</feature>
<dbReference type="InterPro" id="IPR013216">
    <property type="entry name" value="Methyltransf_11"/>
</dbReference>
<dbReference type="Pfam" id="PF08241">
    <property type="entry name" value="Methyltransf_11"/>
    <property type="match status" value="1"/>
</dbReference>
<evidence type="ECO:0000256" key="3">
    <source>
        <dbReference type="ARBA" id="ARBA00022679"/>
    </source>
</evidence>
<dbReference type="Proteomes" id="UP000654123">
    <property type="component" value="Unassembled WGS sequence"/>
</dbReference>
<keyword evidence="6" id="KW-1185">Reference proteome</keyword>
<evidence type="ECO:0000256" key="2">
    <source>
        <dbReference type="ARBA" id="ARBA00022603"/>
    </source>
</evidence>
<keyword evidence="3" id="KW-0808">Transferase</keyword>
<comment type="similarity">
    <text evidence="1">Belongs to the methyltransferase superfamily.</text>
</comment>
<protein>
    <submittedName>
        <fullName evidence="5">Methyltransferase</fullName>
    </submittedName>
</protein>
<dbReference type="EMBL" id="BMSV01000005">
    <property type="protein sequence ID" value="GGQ07492.1"/>
    <property type="molecule type" value="Genomic_DNA"/>
</dbReference>
<evidence type="ECO:0000256" key="1">
    <source>
        <dbReference type="ARBA" id="ARBA00008361"/>
    </source>
</evidence>
<dbReference type="InterPro" id="IPR029063">
    <property type="entry name" value="SAM-dependent_MTases_sf"/>
</dbReference>
<comment type="caution">
    <text evidence="5">The sequence shown here is derived from an EMBL/GenBank/DDBJ whole genome shotgun (WGS) entry which is preliminary data.</text>
</comment>
<proteinExistence type="inferred from homology"/>
<dbReference type="Gene3D" id="3.40.50.150">
    <property type="entry name" value="Vaccinia Virus protein VP39"/>
    <property type="match status" value="1"/>
</dbReference>
<dbReference type="InterPro" id="IPR051052">
    <property type="entry name" value="Diverse_substrate_MTase"/>
</dbReference>
<dbReference type="SUPFAM" id="SSF53335">
    <property type="entry name" value="S-adenosyl-L-methionine-dependent methyltransferases"/>
    <property type="match status" value="1"/>
</dbReference>
<reference evidence="5" key="1">
    <citation type="journal article" date="2014" name="Int. J. Syst. Evol. Microbiol.">
        <title>Complete genome sequence of Corynebacterium casei LMG S-19264T (=DSM 44701T), isolated from a smear-ripened cheese.</title>
        <authorList>
            <consortium name="US DOE Joint Genome Institute (JGI-PGF)"/>
            <person name="Walter F."/>
            <person name="Albersmeier A."/>
            <person name="Kalinowski J."/>
            <person name="Ruckert C."/>
        </authorList>
    </citation>
    <scope>NUCLEOTIDE SEQUENCE</scope>
    <source>
        <strain evidence="5">JCM 4335</strain>
    </source>
</reference>
<evidence type="ECO:0000259" key="4">
    <source>
        <dbReference type="Pfam" id="PF08241"/>
    </source>
</evidence>
<evidence type="ECO:0000313" key="5">
    <source>
        <dbReference type="EMBL" id="GGQ07492.1"/>
    </source>
</evidence>
<name>A0A918AZV2_9ACTN</name>